<accession>A0A5B7KE57</accession>
<keyword evidence="2" id="KW-1185">Reference proteome</keyword>
<dbReference type="EMBL" id="VSRR010144145">
    <property type="protein sequence ID" value="MPD05044.1"/>
    <property type="molecule type" value="Genomic_DNA"/>
</dbReference>
<dbReference type="Proteomes" id="UP000324222">
    <property type="component" value="Unassembled WGS sequence"/>
</dbReference>
<evidence type="ECO:0000313" key="1">
    <source>
        <dbReference type="EMBL" id="MPD05044.1"/>
    </source>
</evidence>
<protein>
    <submittedName>
        <fullName evidence="1">Uncharacterized protein</fullName>
    </submittedName>
</protein>
<comment type="caution">
    <text evidence="1">The sequence shown here is derived from an EMBL/GenBank/DDBJ whole genome shotgun (WGS) entry which is preliminary data.</text>
</comment>
<sequence>MQCRNDRYGDPYGGVSGVSHEDGTCGSVLSVKAISLSSEDVELTSWAAGGRPDLDGVDSTGDAAGAANAADEATGLKKLEIFVCLAISFLALNISL</sequence>
<name>A0A5B7KE57_PORTR</name>
<proteinExistence type="predicted"/>
<organism evidence="1 2">
    <name type="scientific">Portunus trituberculatus</name>
    <name type="common">Swimming crab</name>
    <name type="synonym">Neptunus trituberculatus</name>
    <dbReference type="NCBI Taxonomy" id="210409"/>
    <lineage>
        <taxon>Eukaryota</taxon>
        <taxon>Metazoa</taxon>
        <taxon>Ecdysozoa</taxon>
        <taxon>Arthropoda</taxon>
        <taxon>Crustacea</taxon>
        <taxon>Multicrustacea</taxon>
        <taxon>Malacostraca</taxon>
        <taxon>Eumalacostraca</taxon>
        <taxon>Eucarida</taxon>
        <taxon>Decapoda</taxon>
        <taxon>Pleocyemata</taxon>
        <taxon>Brachyura</taxon>
        <taxon>Eubrachyura</taxon>
        <taxon>Portunoidea</taxon>
        <taxon>Portunidae</taxon>
        <taxon>Portuninae</taxon>
        <taxon>Portunus</taxon>
    </lineage>
</organism>
<reference evidence="1 2" key="1">
    <citation type="submission" date="2019-05" db="EMBL/GenBank/DDBJ databases">
        <title>Another draft genome of Portunus trituberculatus and its Hox gene families provides insights of decapod evolution.</title>
        <authorList>
            <person name="Jeong J.-H."/>
            <person name="Song I."/>
            <person name="Kim S."/>
            <person name="Choi T."/>
            <person name="Kim D."/>
            <person name="Ryu S."/>
            <person name="Kim W."/>
        </authorList>
    </citation>
    <scope>NUCLEOTIDE SEQUENCE [LARGE SCALE GENOMIC DNA]</scope>
    <source>
        <tissue evidence="1">Muscle</tissue>
    </source>
</reference>
<gene>
    <name evidence="1" type="ORF">E2C01_100765</name>
</gene>
<evidence type="ECO:0000313" key="2">
    <source>
        <dbReference type="Proteomes" id="UP000324222"/>
    </source>
</evidence>
<dbReference type="AlphaFoldDB" id="A0A5B7KE57"/>